<dbReference type="Pfam" id="PF13385">
    <property type="entry name" value="Laminin_G_3"/>
    <property type="match status" value="6"/>
</dbReference>
<feature type="domain" description="LamG-like jellyroll fold" evidence="3">
    <location>
        <begin position="719"/>
        <end position="860"/>
    </location>
</feature>
<dbReference type="InterPro" id="IPR042837">
    <property type="entry name" value="PTX3"/>
</dbReference>
<sequence>MDSPSLPVIADARGAVEAMAAARRQGSAVVVNRLTDEMRLVKAHPDGTMSAELAVRPVRVPRGDRWVDIDPTLVRKADGSVGPRAVTIDLAFSGGGRQPLVRMGVAGGFVALSWPGQLPAPELSGAVAIYRDVLPGVDLRLRADGTGYVKHLVVRTAEAAKNPALARIRLGLATQRLTYTVASSGGTEIRDRAGAVVMTGAAAVMWDNAASNVDSPGEGATVAPVKVLAGKGSLTLVPDKKLLRGAGTRFPLVIDPSEHTAARHHWTKVFSGKPTATNWDGTKVDGNEGKVGYCGWDYCNSIGTTRTYWMFDTSFLENRAILDSRFRATTNAGPDCDQARDHVLYKANTWDIGEGTDWNNQPAGATVGTIKGFKLGTSSVPGCGAHEVTFLPNNAVNQGGVTTYFLVAAGETDKYAWRRYNAESARLWVRWNTRPAEPLHAKLVEGVPQACENCAGKAYSSAASLTMQAYLHDPDGDQLYADWDVYGMPAGTETFVQTPLRPDIRLGSGNWHSQSLDQTKRHGEEMVWFVRARDGLSEQQNGYGPWVQGPGRWIVDRVGVANAPSVDSPTYPDDDRWHGGAGVPGDFTFRSNGVDDVNHFLWSWTYPPSTKAVANKLGGETTLTLTPPGDGPRDLYVRSVDKAGHEGPITTHRIYVRGGNGPLAQYSFEGNAKDTAFLGWRDATLHGGLSYTPGAVGQSMTFNGQDGHLTANPAVRADASFSVTAWAKIDHLDSPTGTVVSQGSDAICGFCLQYERTSRRWVFVAPRSETDSAAGYDFVRSTTEPAPGEWTHLAGVFDKFEGKMRLYVNGVLMGEVDRVPRWHGVGALRIGYARVKGANHSFFPGTLDEVKIYDRPISAAEVRAQVSHDNVQLGYWNFDDERDSRTAVNAVSGGAAGVLDGDASFVPGQVNGAVKIGASGSVSMGAPVIRTDQSFTVAAWLTVDADVAVNNTRTAISQDGTVHSGFFLGYRNRDGGQWEFYLPSADSATRPVDPFVHSGANSARVGQTAHVAAVYDAPAQQIRIYVDGHLMGTAPRTTGFQATGPLRVGVGRWANGPANQWSGTVDELRAYGRVLSAAELEGLVSRDAVAVGRWAFDGDLSAVPPRLEGRDTDHPVGYTGGQSTLPEPDDWALQLNGSNYVSTDHAVTSNRSFSVAAWARLDEAGKTQVLLSQDATLGSSFQLLATSEKKWAFALNEQVVGPSVQVGAWTHLAGTYNSVSGRAELYVNGVLAASRDGLTGSNRLDGQFHIGRSVTGSIDDVSVWSRPLFANEVKSMAGRDLSLAHQWRLDEPSGRNASDSVGDRRGALSGDAGFTVGRVGNAVRFDGSGDAVTTPGVDVRTDKAFTVTAWVKLGSDRCVCKTEAVGIPGKMSLGHVKDGDQFQWGAWYFEMPEPDGRVTKASLATRLEEVGSWVHLAGVYDPATKAVVLHVDAVRHDEGTLNTAWNSTGGVVMGRTWDGDVDDVRLYTGALDNGRLADLYNAYPAEDSPATLPAAAGHWKFDEGTGPIGADSSGHSLTATLKGGTTWGGGREGASLGLDGTTGFAETAGPVLKTERSFSASAWVYLTSVSGGDRTVLGQDGNRVSVFEVRFDAASKKWAVVVPDSDVDSPARTVLLSTETARPWDWIHLAVTYDATYKQLRLYVNGVLSAAKTGVTIQQSSGPLSIGRGRWNGANAGYFPQAIDDVRVFSGKLSGGEVRLVHDSAPVAEFGFYRFDEDSARDYNWRKHDATPTGGVTYGPGISGRAMYLDGTGSAVTSVGTLVDAEMDSFSISAWAKLSRDDRISTIASQDGERQSGWVLQYRPGLKRWVFGQAMSDSDGAPMVYAHSLLPPTLDRWTHVQGVFDYPARQLRVYVDGQLAGVRDDVTLWRSYGKLALGRAKENSAPSGFFHGAIDEVHIDEWEISDTKLAERTGWPLPQAGQIGRYVNLAGDRYTASTSGKPREGYHYQAALGIPAKPGPNTTMLYECVSGSDGYTSADAGCENGTNVGEIGLVYTVRPTNLETVPVYRCLSGADRYESRQEDCEGGTRQATLGYTLAYAPLKRHYFPSGPDHYTTVDGAPPAYLAEGIHGFLGLTKPTGAMFLYSCVQGVDQFVSTDAGCEGKTVIGTLGTVYAQPPAGVDSRPLKRCVFSGQRFTSTVGNCEGHAFDGDLGYILANPSTTTAEFSS</sequence>
<dbReference type="InterPro" id="IPR006558">
    <property type="entry name" value="LamG-like"/>
</dbReference>
<dbReference type="PANTHER" id="PTHR46943:SF1">
    <property type="entry name" value="PENTRAXIN-RELATED PROTEIN PTX3"/>
    <property type="match status" value="1"/>
</dbReference>
<dbReference type="Proteomes" id="UP001144280">
    <property type="component" value="Unassembled WGS sequence"/>
</dbReference>
<dbReference type="Gene3D" id="2.60.120.200">
    <property type="match status" value="6"/>
</dbReference>
<evidence type="ECO:0000313" key="4">
    <source>
        <dbReference type="EMBL" id="GLH95300.1"/>
    </source>
</evidence>
<reference evidence="4" key="1">
    <citation type="submission" date="2022-12" db="EMBL/GenBank/DDBJ databases">
        <title>New Phytohabitans aurantiacus sp. RD004123 nov., an actinomycete isolated from soil.</title>
        <authorList>
            <person name="Triningsih D.W."/>
            <person name="Harunari E."/>
            <person name="Igarashi Y."/>
        </authorList>
    </citation>
    <scope>NUCLEOTIDE SEQUENCE</scope>
    <source>
        <strain evidence="4">RD004123</strain>
    </source>
</reference>
<protein>
    <recommendedName>
        <fullName evidence="3">LamG-like jellyroll fold domain-containing protein</fullName>
    </recommendedName>
</protein>
<comment type="caution">
    <text evidence="4">The sequence shown here is derived from an EMBL/GenBank/DDBJ whole genome shotgun (WGS) entry which is preliminary data.</text>
</comment>
<feature type="domain" description="LamG-like jellyroll fold" evidence="3">
    <location>
        <begin position="1768"/>
        <end position="1907"/>
    </location>
</feature>
<feature type="domain" description="LamG-like jellyroll fold" evidence="3">
    <location>
        <begin position="933"/>
        <end position="1078"/>
    </location>
</feature>
<evidence type="ECO:0000256" key="2">
    <source>
        <dbReference type="ARBA" id="ARBA00023157"/>
    </source>
</evidence>
<proteinExistence type="predicted"/>
<dbReference type="InterPro" id="IPR013320">
    <property type="entry name" value="ConA-like_dom_sf"/>
</dbReference>
<keyword evidence="5" id="KW-1185">Reference proteome</keyword>
<accession>A0ABQ5QM13</accession>
<name>A0ABQ5QM13_9ACTN</name>
<gene>
    <name evidence="4" type="ORF">Pa4123_05720</name>
</gene>
<keyword evidence="2" id="KW-1015">Disulfide bond</keyword>
<evidence type="ECO:0000259" key="3">
    <source>
        <dbReference type="SMART" id="SM00560"/>
    </source>
</evidence>
<dbReference type="SUPFAM" id="SSF49899">
    <property type="entry name" value="Concanavalin A-like lectins/glucanases"/>
    <property type="match status" value="6"/>
</dbReference>
<organism evidence="4 5">
    <name type="scientific">Phytohabitans aurantiacus</name>
    <dbReference type="NCBI Taxonomy" id="3016789"/>
    <lineage>
        <taxon>Bacteria</taxon>
        <taxon>Bacillati</taxon>
        <taxon>Actinomycetota</taxon>
        <taxon>Actinomycetes</taxon>
        <taxon>Micromonosporales</taxon>
        <taxon>Micromonosporaceae</taxon>
    </lineage>
</organism>
<feature type="domain" description="LamG-like jellyroll fold" evidence="3">
    <location>
        <begin position="1556"/>
        <end position="1696"/>
    </location>
</feature>
<dbReference type="PANTHER" id="PTHR46943">
    <property type="entry name" value="PENTRAXIN-RELATED PROTEIN PTX3"/>
    <property type="match status" value="1"/>
</dbReference>
<feature type="domain" description="LamG-like jellyroll fold" evidence="3">
    <location>
        <begin position="1343"/>
        <end position="1474"/>
    </location>
</feature>
<dbReference type="SMART" id="SM00560">
    <property type="entry name" value="LamGL"/>
    <property type="match status" value="6"/>
</dbReference>
<evidence type="ECO:0000313" key="5">
    <source>
        <dbReference type="Proteomes" id="UP001144280"/>
    </source>
</evidence>
<keyword evidence="1" id="KW-0732">Signal</keyword>
<feature type="domain" description="LamG-like jellyroll fold" evidence="3">
    <location>
        <begin position="1151"/>
        <end position="1271"/>
    </location>
</feature>
<dbReference type="EMBL" id="BSDI01000002">
    <property type="protein sequence ID" value="GLH95300.1"/>
    <property type="molecule type" value="Genomic_DNA"/>
</dbReference>
<evidence type="ECO:0000256" key="1">
    <source>
        <dbReference type="ARBA" id="ARBA00022729"/>
    </source>
</evidence>